<reference evidence="2" key="3">
    <citation type="submission" date="2025-09" db="UniProtKB">
        <authorList>
            <consortium name="Ensembl"/>
        </authorList>
    </citation>
    <scope>IDENTIFICATION</scope>
</reference>
<dbReference type="Ensembl" id="ENSCSET00000029150.1">
    <property type="protein sequence ID" value="ENSCSEP00000028758.1"/>
    <property type="gene ID" value="ENSCSEG00000018416.1"/>
</dbReference>
<dbReference type="InParanoid" id="A0A3P8WMS9"/>
<reference evidence="2" key="2">
    <citation type="submission" date="2025-08" db="UniProtKB">
        <authorList>
            <consortium name="Ensembl"/>
        </authorList>
    </citation>
    <scope>IDENTIFICATION</scope>
</reference>
<organism evidence="2 3">
    <name type="scientific">Cynoglossus semilaevis</name>
    <name type="common">Tongue sole</name>
    <dbReference type="NCBI Taxonomy" id="244447"/>
    <lineage>
        <taxon>Eukaryota</taxon>
        <taxon>Metazoa</taxon>
        <taxon>Chordata</taxon>
        <taxon>Craniata</taxon>
        <taxon>Vertebrata</taxon>
        <taxon>Euteleostomi</taxon>
        <taxon>Actinopterygii</taxon>
        <taxon>Neopterygii</taxon>
        <taxon>Teleostei</taxon>
        <taxon>Neoteleostei</taxon>
        <taxon>Acanthomorphata</taxon>
        <taxon>Carangaria</taxon>
        <taxon>Pleuronectiformes</taxon>
        <taxon>Pleuronectoidei</taxon>
        <taxon>Cynoglossidae</taxon>
        <taxon>Cynoglossinae</taxon>
        <taxon>Cynoglossus</taxon>
    </lineage>
</organism>
<proteinExistence type="predicted"/>
<sequence length="148" mass="16279">MKWSHLVTMQVSPPPGGFHRPVGRGQPLVRMPRSQPSLQSRQSIRAPPLRPPVSPQPSLKRNGPPSPQPSVRRLQGRPLSPQPLRHSPSFPAHPASPIHHLSQPPSPLPLSVNGTVYYPQTAVIQTKGDRCDDHTCRVKGSTFTCVRL</sequence>
<dbReference type="AlphaFoldDB" id="A0A3P8WMS9"/>
<feature type="compositionally biased region" description="Low complexity" evidence="1">
    <location>
        <begin position="86"/>
        <end position="103"/>
    </location>
</feature>
<dbReference type="Proteomes" id="UP000265120">
    <property type="component" value="Chromosome 17"/>
</dbReference>
<evidence type="ECO:0000256" key="1">
    <source>
        <dbReference type="SAM" id="MobiDB-lite"/>
    </source>
</evidence>
<reference evidence="2 3" key="1">
    <citation type="journal article" date="2014" name="Nat. Genet.">
        <title>Whole-genome sequence of a flatfish provides insights into ZW sex chromosome evolution and adaptation to a benthic lifestyle.</title>
        <authorList>
            <person name="Chen S."/>
            <person name="Zhang G."/>
            <person name="Shao C."/>
            <person name="Huang Q."/>
            <person name="Liu G."/>
            <person name="Zhang P."/>
            <person name="Song W."/>
            <person name="An N."/>
            <person name="Chalopin D."/>
            <person name="Volff J.N."/>
            <person name="Hong Y."/>
            <person name="Li Q."/>
            <person name="Sha Z."/>
            <person name="Zhou H."/>
            <person name="Xie M."/>
            <person name="Yu Q."/>
            <person name="Liu Y."/>
            <person name="Xiang H."/>
            <person name="Wang N."/>
            <person name="Wu K."/>
            <person name="Yang C."/>
            <person name="Zhou Q."/>
            <person name="Liao X."/>
            <person name="Yang L."/>
            <person name="Hu Q."/>
            <person name="Zhang J."/>
            <person name="Meng L."/>
            <person name="Jin L."/>
            <person name="Tian Y."/>
            <person name="Lian J."/>
            <person name="Yang J."/>
            <person name="Miao G."/>
            <person name="Liu S."/>
            <person name="Liang Z."/>
            <person name="Yan F."/>
            <person name="Li Y."/>
            <person name="Sun B."/>
            <person name="Zhang H."/>
            <person name="Zhang J."/>
            <person name="Zhu Y."/>
            <person name="Du M."/>
            <person name="Zhao Y."/>
            <person name="Schartl M."/>
            <person name="Tang Q."/>
            <person name="Wang J."/>
        </authorList>
    </citation>
    <scope>NUCLEOTIDE SEQUENCE</scope>
</reference>
<protein>
    <submittedName>
        <fullName evidence="2">Uncharacterized protein</fullName>
    </submittedName>
</protein>
<evidence type="ECO:0000313" key="2">
    <source>
        <dbReference type="Ensembl" id="ENSCSEP00000028758.1"/>
    </source>
</evidence>
<feature type="compositionally biased region" description="Low complexity" evidence="1">
    <location>
        <begin position="30"/>
        <end position="47"/>
    </location>
</feature>
<evidence type="ECO:0000313" key="3">
    <source>
        <dbReference type="Proteomes" id="UP000265120"/>
    </source>
</evidence>
<keyword evidence="3" id="KW-1185">Reference proteome</keyword>
<dbReference type="STRING" id="244447.ENSCSEP00000028758"/>
<feature type="region of interest" description="Disordered" evidence="1">
    <location>
        <begin position="1"/>
        <end position="108"/>
    </location>
</feature>
<name>A0A3P8WMS9_CYNSE</name>
<accession>A0A3P8WMS9</accession>